<evidence type="ECO:0000256" key="2">
    <source>
        <dbReference type="SAM" id="SignalP"/>
    </source>
</evidence>
<evidence type="ECO:0000313" key="3">
    <source>
        <dbReference type="EMBL" id="TNN43745.1"/>
    </source>
</evidence>
<gene>
    <name evidence="3" type="ORF">EYF80_046054</name>
</gene>
<feature type="compositionally biased region" description="Low complexity" evidence="1">
    <location>
        <begin position="296"/>
        <end position="305"/>
    </location>
</feature>
<accession>A0A4Z2FS49</accession>
<keyword evidence="2" id="KW-0732">Signal</keyword>
<protein>
    <submittedName>
        <fullName evidence="3">Uncharacterized protein</fullName>
    </submittedName>
</protein>
<dbReference type="AlphaFoldDB" id="A0A4Z2FS49"/>
<dbReference type="EMBL" id="SRLO01000947">
    <property type="protein sequence ID" value="TNN43745.1"/>
    <property type="molecule type" value="Genomic_DNA"/>
</dbReference>
<keyword evidence="4" id="KW-1185">Reference proteome</keyword>
<feature type="region of interest" description="Disordered" evidence="1">
    <location>
        <begin position="322"/>
        <end position="344"/>
    </location>
</feature>
<dbReference type="Proteomes" id="UP000314294">
    <property type="component" value="Unassembled WGS sequence"/>
</dbReference>
<name>A0A4Z2FS49_9TELE</name>
<feature type="chain" id="PRO_5021199564" evidence="2">
    <location>
        <begin position="17"/>
        <end position="381"/>
    </location>
</feature>
<reference evidence="3 4" key="1">
    <citation type="submission" date="2019-03" db="EMBL/GenBank/DDBJ databases">
        <title>First draft genome of Liparis tanakae, snailfish: a comprehensive survey of snailfish specific genes.</title>
        <authorList>
            <person name="Kim W."/>
            <person name="Song I."/>
            <person name="Jeong J.-H."/>
            <person name="Kim D."/>
            <person name="Kim S."/>
            <person name="Ryu S."/>
            <person name="Song J.Y."/>
            <person name="Lee S.K."/>
        </authorList>
    </citation>
    <scope>NUCLEOTIDE SEQUENCE [LARGE SCALE GENOMIC DNA]</scope>
    <source>
        <tissue evidence="3">Muscle</tissue>
    </source>
</reference>
<comment type="caution">
    <text evidence="3">The sequence shown here is derived from an EMBL/GenBank/DDBJ whole genome shotgun (WGS) entry which is preliminary data.</text>
</comment>
<organism evidence="3 4">
    <name type="scientific">Liparis tanakae</name>
    <name type="common">Tanaka's snailfish</name>
    <dbReference type="NCBI Taxonomy" id="230148"/>
    <lineage>
        <taxon>Eukaryota</taxon>
        <taxon>Metazoa</taxon>
        <taxon>Chordata</taxon>
        <taxon>Craniata</taxon>
        <taxon>Vertebrata</taxon>
        <taxon>Euteleostomi</taxon>
        <taxon>Actinopterygii</taxon>
        <taxon>Neopterygii</taxon>
        <taxon>Teleostei</taxon>
        <taxon>Neoteleostei</taxon>
        <taxon>Acanthomorphata</taxon>
        <taxon>Eupercaria</taxon>
        <taxon>Perciformes</taxon>
        <taxon>Cottioidei</taxon>
        <taxon>Cottales</taxon>
        <taxon>Liparidae</taxon>
        <taxon>Liparis</taxon>
    </lineage>
</organism>
<proteinExistence type="predicted"/>
<feature type="region of interest" description="Disordered" evidence="1">
    <location>
        <begin position="360"/>
        <end position="381"/>
    </location>
</feature>
<evidence type="ECO:0000313" key="4">
    <source>
        <dbReference type="Proteomes" id="UP000314294"/>
    </source>
</evidence>
<feature type="signal peptide" evidence="2">
    <location>
        <begin position="1"/>
        <end position="16"/>
    </location>
</feature>
<sequence>MALRFLLALLRRRCQSLSFGMLFIKIFFPDAVRPVPEVFLVIVYRKKIISFQEILRALLTATCSVVSPLRSFCRTSAPCLSSSRTAASSPRLQAKCSGLLSLLPWEKFRSRSRCFRRYDFSFSRPPSSTYFHTRFCLRDNMRTQKRTRLRYGGDLSDFRWRRSAAGPGRRKLRVLQDAPGVNISSYHTVVRLGFRSGLLLSHHCGRRKKEKSTWPQKSRVREEQGMHLGPQLLSHLGGQRLRLCLLRGQGAGGTRVQGLLQVEQAQALRSEAQVEEGVEEGVQAAVDVGQAGGVGVSQQQEAQEGASGGKPLQVGEGVSALHNVEGHPAGGKHHHQRGDDLQQPPLPLVLFAQGVEVTGDGAADEAVAHHHRQEREQKAQS</sequence>
<feature type="region of interest" description="Disordered" evidence="1">
    <location>
        <begin position="295"/>
        <end position="314"/>
    </location>
</feature>
<evidence type="ECO:0000256" key="1">
    <source>
        <dbReference type="SAM" id="MobiDB-lite"/>
    </source>
</evidence>